<protein>
    <submittedName>
        <fullName evidence="3">LADA_0H16050g1_1</fullName>
    </submittedName>
</protein>
<accession>A0A1G4K535</accession>
<organism evidence="3 4">
    <name type="scientific">Lachancea dasiensis</name>
    <dbReference type="NCBI Taxonomy" id="1072105"/>
    <lineage>
        <taxon>Eukaryota</taxon>
        <taxon>Fungi</taxon>
        <taxon>Dikarya</taxon>
        <taxon>Ascomycota</taxon>
        <taxon>Saccharomycotina</taxon>
        <taxon>Saccharomycetes</taxon>
        <taxon>Saccharomycetales</taxon>
        <taxon>Saccharomycetaceae</taxon>
        <taxon>Lachancea</taxon>
    </lineage>
</organism>
<feature type="compositionally biased region" description="Polar residues" evidence="1">
    <location>
        <begin position="227"/>
        <end position="238"/>
    </location>
</feature>
<feature type="region of interest" description="Disordered" evidence="1">
    <location>
        <begin position="177"/>
        <end position="199"/>
    </location>
</feature>
<gene>
    <name evidence="3" type="ORF">LADA_0H16050G</name>
</gene>
<dbReference type="EMBL" id="LT598461">
    <property type="protein sequence ID" value="SCU98901.1"/>
    <property type="molecule type" value="Genomic_DNA"/>
</dbReference>
<feature type="region of interest" description="Disordered" evidence="1">
    <location>
        <begin position="218"/>
        <end position="251"/>
    </location>
</feature>
<feature type="compositionally biased region" description="Polar residues" evidence="1">
    <location>
        <begin position="177"/>
        <end position="189"/>
    </location>
</feature>
<feature type="transmembrane region" description="Helical" evidence="2">
    <location>
        <begin position="64"/>
        <end position="88"/>
    </location>
</feature>
<keyword evidence="2" id="KW-0472">Membrane</keyword>
<dbReference type="OrthoDB" id="4033001at2759"/>
<dbReference type="AlphaFoldDB" id="A0A1G4K535"/>
<evidence type="ECO:0000256" key="2">
    <source>
        <dbReference type="SAM" id="Phobius"/>
    </source>
</evidence>
<reference evidence="3 4" key="1">
    <citation type="submission" date="2016-03" db="EMBL/GenBank/DDBJ databases">
        <authorList>
            <person name="Devillers H."/>
        </authorList>
    </citation>
    <scope>NUCLEOTIDE SEQUENCE [LARGE SCALE GENOMIC DNA]</scope>
    <source>
        <strain evidence="3">CBS 10888</strain>
    </source>
</reference>
<feature type="transmembrane region" description="Helical" evidence="2">
    <location>
        <begin position="20"/>
        <end position="43"/>
    </location>
</feature>
<evidence type="ECO:0000256" key="1">
    <source>
        <dbReference type="SAM" id="MobiDB-lite"/>
    </source>
</evidence>
<feature type="transmembrane region" description="Helical" evidence="2">
    <location>
        <begin position="108"/>
        <end position="132"/>
    </location>
</feature>
<keyword evidence="2" id="KW-1133">Transmembrane helix</keyword>
<proteinExistence type="predicted"/>
<dbReference type="Proteomes" id="UP000190274">
    <property type="component" value="Chromosome H"/>
</dbReference>
<evidence type="ECO:0000313" key="4">
    <source>
        <dbReference type="Proteomes" id="UP000190274"/>
    </source>
</evidence>
<dbReference type="STRING" id="1266660.A0A1G4K535"/>
<evidence type="ECO:0000313" key="3">
    <source>
        <dbReference type="EMBL" id="SCU98901.1"/>
    </source>
</evidence>
<feature type="compositionally biased region" description="Low complexity" evidence="1">
    <location>
        <begin position="190"/>
        <end position="199"/>
    </location>
</feature>
<keyword evidence="2" id="KW-0812">Transmembrane</keyword>
<name>A0A1G4K535_9SACH</name>
<sequence length="308" mass="34452">MSSAKQLLSLSQQFANIHLIFLRGLNFTKNVFALAKAAFRLIYHLSLKPFIKTGEFLLWSPTSIILRNLMSLVLLPSNILLVLFYNTTISDLAKINVHMTTVTIMLCLQYFITMVIVGLLCGVYCGMALGFIHRFIRIPDKHIDILRIAKRWFIPETTFVSESPRVVPSSWESGHVQSPSNITHTARTNSSSRRISRSSVSGISRVASKLPHDFFQVKGPMTPLGRSPNTRYDTSRLSPLSPEVGEESTSISSNIWDTTEGLPETFITEATIRGSEIPRSAYATGAEFSKYARTKDLKLREGDIEAHA</sequence>
<keyword evidence="4" id="KW-1185">Reference proteome</keyword>